<dbReference type="InterPro" id="IPR058912">
    <property type="entry name" value="HTH_animal"/>
</dbReference>
<reference evidence="2" key="1">
    <citation type="submission" date="2021-02" db="EMBL/GenBank/DDBJ databases">
        <authorList>
            <person name="Nowell W R."/>
        </authorList>
    </citation>
    <scope>NUCLEOTIDE SEQUENCE</scope>
</reference>
<keyword evidence="5" id="KW-1185">Reference proteome</keyword>
<dbReference type="PROSITE" id="PS50878">
    <property type="entry name" value="RT_POL"/>
    <property type="match status" value="1"/>
</dbReference>
<dbReference type="Proteomes" id="UP000663854">
    <property type="component" value="Unassembled WGS sequence"/>
</dbReference>
<accession>A0A814SWN6</accession>
<organism evidence="2 4">
    <name type="scientific">Rotaria sordida</name>
    <dbReference type="NCBI Taxonomy" id="392033"/>
    <lineage>
        <taxon>Eukaryota</taxon>
        <taxon>Metazoa</taxon>
        <taxon>Spiralia</taxon>
        <taxon>Gnathifera</taxon>
        <taxon>Rotifera</taxon>
        <taxon>Eurotatoria</taxon>
        <taxon>Bdelloidea</taxon>
        <taxon>Philodinida</taxon>
        <taxon>Philodinidae</taxon>
        <taxon>Rotaria</taxon>
    </lineage>
</organism>
<evidence type="ECO:0000313" key="4">
    <source>
        <dbReference type="Proteomes" id="UP000663854"/>
    </source>
</evidence>
<name>A0A814SWN6_9BILA</name>
<dbReference type="EMBL" id="CAJNOL010001634">
    <property type="protein sequence ID" value="CAF1394997.1"/>
    <property type="molecule type" value="Genomic_DNA"/>
</dbReference>
<evidence type="ECO:0000313" key="2">
    <source>
        <dbReference type="EMBL" id="CAF1153815.1"/>
    </source>
</evidence>
<evidence type="ECO:0000313" key="5">
    <source>
        <dbReference type="Proteomes" id="UP000663870"/>
    </source>
</evidence>
<dbReference type="PANTHER" id="PTHR21301">
    <property type="entry name" value="REVERSE TRANSCRIPTASE"/>
    <property type="match status" value="1"/>
</dbReference>
<sequence length="908" mass="106711">MTTASTTAIATTATTTAAATTTTNQSKRKRDISLQELQQYSTIPKSASTITMLQPSLKKLDKKRTTKTIPLKKMKHTIIQQNYRRPIYLKRSSATLFQMLSKTLNYTFKEKPEQKYIYLRLNLFDQQYCLKVDEQLWQSYLDIGLQQHVWPDQLHKTAKTDDFQLCHEYLKNYIEIIKEQLNQCEIKLLEQSQRYSITKFSIDQMDHCLKEYVDCQRKYLAMRNKQQLVKFKNNIQEKDLSKAASSTDITTTNNQEIVRQLVSIRKEQVELWKEFLMLKMRILFKFLPPNFDYLQQFISPIHYSPLNNDRKTIELRNKHDKYIREAKRTWLNIYFNAYITKIQVYDRQYQNCFTQLESQIKNSSGSVNTDNVKKVKDYMIDQTNKLKDNISKQISTFCKKLLQDRQNLSSSMQNIISASPEPYLNLITNHFDKRQWNYLSYGPSMIRSNQSVTRPREQQEKEIVNLHKEIYNKVEYYLIAHNMPKTHPNLRKYSDNLLNYLNQCYFIPLPYKEQIEADEQAHIVASIRKLIQKHKLIIRVTDKGNNFYIGLASDLEEKAQNYFIDTNAFIQLSNNPLDEILDKVKNLLRQLATDKLITETQCKKMLPDENKTELSHLYFNPKTHKENIPVRPIENTIHSATKNISDFLDQSIRPIFDSECKETTIIDGTSLIKELTKYSKKGLLKASTLFCTFDIRNLFTMLPQDEALKILVKFLDESGHTKVDKIRFTTIKQLASIVLEENVFVYGNKIYRQTLGGAMGSSFTLTLANIFMWNWQQKFVNEQSQSKEFFGRYVDDIVITWNRSEQELINFLNEANNWHPNIKLDYKIGKSLPFLDVLVTNNNGILETSVYHKPAGEPYVVPFISDHPRHVFGNIIQTALARAVRYSSTFQAFKKEQRYIELMLLFNG</sequence>
<dbReference type="PANTHER" id="PTHR21301:SF10">
    <property type="entry name" value="REVERSE TRANSCRIPTASE DOMAIN-CONTAINING PROTEIN"/>
    <property type="match status" value="1"/>
</dbReference>
<dbReference type="InterPro" id="IPR000477">
    <property type="entry name" value="RT_dom"/>
</dbReference>
<dbReference type="Pfam" id="PF26215">
    <property type="entry name" value="HTH_animal"/>
    <property type="match status" value="1"/>
</dbReference>
<dbReference type="EMBL" id="CAJNOH010000953">
    <property type="protein sequence ID" value="CAF1153815.1"/>
    <property type="molecule type" value="Genomic_DNA"/>
</dbReference>
<feature type="domain" description="Reverse transcriptase" evidence="1">
    <location>
        <begin position="601"/>
        <end position="876"/>
    </location>
</feature>
<protein>
    <recommendedName>
        <fullName evidence="1">Reverse transcriptase domain-containing protein</fullName>
    </recommendedName>
</protein>
<gene>
    <name evidence="3" type="ORF">JXQ802_LOCUS34412</name>
    <name evidence="2" type="ORF">PYM288_LOCUS22370</name>
</gene>
<proteinExistence type="predicted"/>
<evidence type="ECO:0000313" key="3">
    <source>
        <dbReference type="EMBL" id="CAF1394997.1"/>
    </source>
</evidence>
<dbReference type="Proteomes" id="UP000663870">
    <property type="component" value="Unassembled WGS sequence"/>
</dbReference>
<dbReference type="AlphaFoldDB" id="A0A814SWN6"/>
<comment type="caution">
    <text evidence="2">The sequence shown here is derived from an EMBL/GenBank/DDBJ whole genome shotgun (WGS) entry which is preliminary data.</text>
</comment>
<evidence type="ECO:0000259" key="1">
    <source>
        <dbReference type="PROSITE" id="PS50878"/>
    </source>
</evidence>